<gene>
    <name evidence="1" type="ORF">SCHCODRAFT_108016</name>
</gene>
<dbReference type="VEuPathDB" id="FungiDB:SCHCODRAFT_02618673"/>
<dbReference type="OrthoDB" id="3146759at2759"/>
<dbReference type="Proteomes" id="UP000007431">
    <property type="component" value="Unassembled WGS sequence"/>
</dbReference>
<dbReference type="KEGG" id="scm:SCHCO_02618673"/>
<reference evidence="1 2" key="1">
    <citation type="journal article" date="2010" name="Nat. Biotechnol.">
        <title>Genome sequence of the model mushroom Schizophyllum commune.</title>
        <authorList>
            <person name="Ohm R.A."/>
            <person name="de Jong J.F."/>
            <person name="Lugones L.G."/>
            <person name="Aerts A."/>
            <person name="Kothe E."/>
            <person name="Stajich J.E."/>
            <person name="de Vries R.P."/>
            <person name="Record E."/>
            <person name="Levasseur A."/>
            <person name="Baker S.E."/>
            <person name="Bartholomew K.A."/>
            <person name="Coutinho P.M."/>
            <person name="Erdmann S."/>
            <person name="Fowler T.J."/>
            <person name="Gathman A.C."/>
            <person name="Lombard V."/>
            <person name="Henrissat B."/>
            <person name="Knabe N."/>
            <person name="Kuees U."/>
            <person name="Lilly W.W."/>
            <person name="Lindquist E."/>
            <person name="Lucas S."/>
            <person name="Magnuson J.K."/>
            <person name="Piumi F."/>
            <person name="Raudaskoski M."/>
            <person name="Salamov A."/>
            <person name="Schmutz J."/>
            <person name="Schwarze F.W.M.R."/>
            <person name="vanKuyk P.A."/>
            <person name="Horton J.S."/>
            <person name="Grigoriev I.V."/>
            <person name="Woesten H.A.B."/>
        </authorList>
    </citation>
    <scope>NUCLEOTIDE SEQUENCE [LARGE SCALE GENOMIC DNA]</scope>
    <source>
        <strain evidence="2">H4-8 / FGSC 9210</strain>
    </source>
</reference>
<dbReference type="InParanoid" id="D8Q0S9"/>
<evidence type="ECO:0000313" key="1">
    <source>
        <dbReference type="EMBL" id="EFI97810.1"/>
    </source>
</evidence>
<dbReference type="HOGENOM" id="CLU_180191_3_0_1"/>
<keyword evidence="2" id="KW-1185">Reference proteome</keyword>
<proteinExistence type="predicted"/>
<feature type="non-terminal residue" evidence="1">
    <location>
        <position position="74"/>
    </location>
</feature>
<dbReference type="AlphaFoldDB" id="D8Q0S9"/>
<dbReference type="OMA" id="AINHECR"/>
<sequence length="74" mass="8485">MCFTAVLCRRYTCQHVQVYERHKADCNKRDCAISRSHNPDEHECLATCAQRLKPERQLLTDGANSVCDTCLAQQ</sequence>
<dbReference type="eggNOG" id="ENOG502RBMN">
    <property type="taxonomic scope" value="Eukaryota"/>
</dbReference>
<accession>D8Q0S9</accession>
<dbReference type="EMBL" id="GL377305">
    <property type="protein sequence ID" value="EFI97810.1"/>
    <property type="molecule type" value="Genomic_DNA"/>
</dbReference>
<dbReference type="GeneID" id="9595585"/>
<evidence type="ECO:0000313" key="2">
    <source>
        <dbReference type="Proteomes" id="UP000007431"/>
    </source>
</evidence>
<protein>
    <submittedName>
        <fullName evidence="1">Uncharacterized protein</fullName>
    </submittedName>
</protein>
<organism evidence="2">
    <name type="scientific">Schizophyllum commune (strain H4-8 / FGSC 9210)</name>
    <name type="common">Split gill fungus</name>
    <dbReference type="NCBI Taxonomy" id="578458"/>
    <lineage>
        <taxon>Eukaryota</taxon>
        <taxon>Fungi</taxon>
        <taxon>Dikarya</taxon>
        <taxon>Basidiomycota</taxon>
        <taxon>Agaricomycotina</taxon>
        <taxon>Agaricomycetes</taxon>
        <taxon>Agaricomycetidae</taxon>
        <taxon>Agaricales</taxon>
        <taxon>Schizophyllaceae</taxon>
        <taxon>Schizophyllum</taxon>
    </lineage>
</organism>
<name>D8Q0S9_SCHCM</name>
<dbReference type="RefSeq" id="XP_003032713.1">
    <property type="nucleotide sequence ID" value="XM_003032667.1"/>
</dbReference>